<comment type="caution">
    <text evidence="1">The sequence shown here is derived from an EMBL/GenBank/DDBJ whole genome shotgun (WGS) entry which is preliminary data.</text>
</comment>
<sequence>MGNKKPNEGIQVNGCRARDTPLKVWFLAEKDGTVRAAHCDCMAELCEACSHVGAVLLLWSLVLELEIPPLAHKKKANGCSACSTNPAKPAESAHKSSTAATKWGCRNEGWAREAYHKSIHQFHKSLTISDSDAVISDAAGKKYFCLKKDELGNIYLDKCHAHYYQVQAQIFICECTQHKIFLQRILHDRELQANSLHAATEFSANAFCLKRWVLYTSTL</sequence>
<gene>
    <name evidence="1" type="ORF">PLOB_00008409</name>
</gene>
<accession>A0ABN8NAN6</accession>
<dbReference type="EMBL" id="CALNXK010000014">
    <property type="protein sequence ID" value="CAH3046171.1"/>
    <property type="molecule type" value="Genomic_DNA"/>
</dbReference>
<dbReference type="InterPro" id="IPR011604">
    <property type="entry name" value="PDDEXK-like_dom_sf"/>
</dbReference>
<evidence type="ECO:0008006" key="3">
    <source>
        <dbReference type="Google" id="ProtNLM"/>
    </source>
</evidence>
<protein>
    <recommendedName>
        <fullName evidence="3">SWIM-type domain-containing protein</fullName>
    </recommendedName>
</protein>
<organism evidence="1 2">
    <name type="scientific">Porites lobata</name>
    <dbReference type="NCBI Taxonomy" id="104759"/>
    <lineage>
        <taxon>Eukaryota</taxon>
        <taxon>Metazoa</taxon>
        <taxon>Cnidaria</taxon>
        <taxon>Anthozoa</taxon>
        <taxon>Hexacorallia</taxon>
        <taxon>Scleractinia</taxon>
        <taxon>Fungiina</taxon>
        <taxon>Poritidae</taxon>
        <taxon>Porites</taxon>
    </lineage>
</organism>
<keyword evidence="2" id="KW-1185">Reference proteome</keyword>
<dbReference type="SUPFAM" id="SSF52980">
    <property type="entry name" value="Restriction endonuclease-like"/>
    <property type="match status" value="1"/>
</dbReference>
<proteinExistence type="predicted"/>
<reference evidence="1 2" key="1">
    <citation type="submission" date="2022-05" db="EMBL/GenBank/DDBJ databases">
        <authorList>
            <consortium name="Genoscope - CEA"/>
            <person name="William W."/>
        </authorList>
    </citation>
    <scope>NUCLEOTIDE SEQUENCE [LARGE SCALE GENOMIC DNA]</scope>
</reference>
<dbReference type="Gene3D" id="3.90.320.10">
    <property type="match status" value="1"/>
</dbReference>
<name>A0ABN8NAN6_9CNID</name>
<dbReference type="Proteomes" id="UP001159405">
    <property type="component" value="Unassembled WGS sequence"/>
</dbReference>
<dbReference type="PANTHER" id="PTHR47526">
    <property type="entry name" value="ATP-DEPENDENT DNA HELICASE"/>
    <property type="match status" value="1"/>
</dbReference>
<evidence type="ECO:0000313" key="2">
    <source>
        <dbReference type="Proteomes" id="UP001159405"/>
    </source>
</evidence>
<dbReference type="PANTHER" id="PTHR47526:SF4">
    <property type="entry name" value="SWIM-TYPE DOMAIN-CONTAINING PROTEIN"/>
    <property type="match status" value="1"/>
</dbReference>
<evidence type="ECO:0000313" key="1">
    <source>
        <dbReference type="EMBL" id="CAH3046171.1"/>
    </source>
</evidence>
<dbReference type="InterPro" id="IPR011335">
    <property type="entry name" value="Restrct_endonuc-II-like"/>
</dbReference>